<dbReference type="Proteomes" id="UP001586593">
    <property type="component" value="Unassembled WGS sequence"/>
</dbReference>
<gene>
    <name evidence="2" type="ORF">VTK73DRAFT_5234</name>
</gene>
<dbReference type="Gene3D" id="3.40.50.2000">
    <property type="entry name" value="Glycogen Phosphorylase B"/>
    <property type="match status" value="1"/>
</dbReference>
<feature type="region of interest" description="Disordered" evidence="1">
    <location>
        <begin position="279"/>
        <end position="317"/>
    </location>
</feature>
<feature type="compositionally biased region" description="Low complexity" evidence="1">
    <location>
        <begin position="285"/>
        <end position="295"/>
    </location>
</feature>
<evidence type="ECO:0000256" key="1">
    <source>
        <dbReference type="SAM" id="MobiDB-lite"/>
    </source>
</evidence>
<keyword evidence="3" id="KW-1185">Reference proteome</keyword>
<reference evidence="2 3" key="1">
    <citation type="journal article" date="2024" name="Commun. Biol.">
        <title>Comparative genomic analysis of thermophilic fungi reveals convergent evolutionary adaptations and gene losses.</title>
        <authorList>
            <person name="Steindorff A.S."/>
            <person name="Aguilar-Pontes M.V."/>
            <person name="Robinson A.J."/>
            <person name="Andreopoulos B."/>
            <person name="LaButti K."/>
            <person name="Kuo A."/>
            <person name="Mondo S."/>
            <person name="Riley R."/>
            <person name="Otillar R."/>
            <person name="Haridas S."/>
            <person name="Lipzen A."/>
            <person name="Grimwood J."/>
            <person name="Schmutz J."/>
            <person name="Clum A."/>
            <person name="Reid I.D."/>
            <person name="Moisan M.C."/>
            <person name="Butler G."/>
            <person name="Nguyen T.T.M."/>
            <person name="Dewar K."/>
            <person name="Conant G."/>
            <person name="Drula E."/>
            <person name="Henrissat B."/>
            <person name="Hansel C."/>
            <person name="Singer S."/>
            <person name="Hutchinson M.I."/>
            <person name="de Vries R.P."/>
            <person name="Natvig D.O."/>
            <person name="Powell A.J."/>
            <person name="Tsang A."/>
            <person name="Grigoriev I.V."/>
        </authorList>
    </citation>
    <scope>NUCLEOTIDE SEQUENCE [LARGE SCALE GENOMIC DNA]</scope>
    <source>
        <strain evidence="2 3">ATCC 24622</strain>
    </source>
</reference>
<comment type="caution">
    <text evidence="2">The sequence shown here is derived from an EMBL/GenBank/DDBJ whole genome shotgun (WGS) entry which is preliminary data.</text>
</comment>
<evidence type="ECO:0000313" key="2">
    <source>
        <dbReference type="EMBL" id="KAL1836002.1"/>
    </source>
</evidence>
<dbReference type="EMBL" id="JAZHXJ010002942">
    <property type="protein sequence ID" value="KAL1836002.1"/>
    <property type="molecule type" value="Genomic_DNA"/>
</dbReference>
<evidence type="ECO:0000313" key="3">
    <source>
        <dbReference type="Proteomes" id="UP001586593"/>
    </source>
</evidence>
<dbReference type="SUPFAM" id="SSF53756">
    <property type="entry name" value="UDP-Glycosyltransferase/glycogen phosphorylase"/>
    <property type="match status" value="1"/>
</dbReference>
<sequence>MQSGAGRESSDQRPLLLFLCHPLTGHLTPTLRVAAALHARGWPVSFLGPTAHRDRILASGAAFFPLLASADIDDLAYYAASTREYRSLSWSERALVDVERQWYAPIPDQWSSLRAALSRLHRDDPARDVIVVCEAIFHGILPLFFGADLAQSPSGPDEAAVPSPLAVPRILGTLCLSVTVPLIRSADLPPFGFALPYDASPEGRARNAACWAAWAAHTTRLQGLLDEALRKAGATKPFDGVVLSGENYLAHARILQLGVPGFFYPRTDWPDKLQIVGLSPPPPTTSASLPSWAPSKPIRATSSSRRCGVSPAAPTSS</sequence>
<protein>
    <submittedName>
        <fullName evidence="2">Uncharacterized protein</fullName>
    </submittedName>
</protein>
<accession>A0ABR3V2N7</accession>
<name>A0ABR3V2N7_9PEZI</name>
<organism evidence="2 3">
    <name type="scientific">Phialemonium thermophilum</name>
    <dbReference type="NCBI Taxonomy" id="223376"/>
    <lineage>
        <taxon>Eukaryota</taxon>
        <taxon>Fungi</taxon>
        <taxon>Dikarya</taxon>
        <taxon>Ascomycota</taxon>
        <taxon>Pezizomycotina</taxon>
        <taxon>Sordariomycetes</taxon>
        <taxon>Sordariomycetidae</taxon>
        <taxon>Cephalothecales</taxon>
        <taxon>Cephalothecaceae</taxon>
        <taxon>Phialemonium</taxon>
    </lineage>
</organism>
<proteinExistence type="predicted"/>